<protein>
    <recommendedName>
        <fullName evidence="3">ShKT domain-containing protein</fullName>
    </recommendedName>
</protein>
<evidence type="ECO:0000259" key="3">
    <source>
        <dbReference type="PROSITE" id="PS51670"/>
    </source>
</evidence>
<feature type="signal peptide" evidence="2">
    <location>
        <begin position="1"/>
        <end position="19"/>
    </location>
</feature>
<reference evidence="4" key="1">
    <citation type="submission" date="2022-08" db="UniProtKB">
        <authorList>
            <consortium name="EnsemblMetazoa"/>
        </authorList>
    </citation>
    <scope>IDENTIFICATION</scope>
    <source>
        <strain evidence="4">05x7-T-G4-1.051#20</strain>
    </source>
</reference>
<dbReference type="SUPFAM" id="SSF56436">
    <property type="entry name" value="C-type lectin-like"/>
    <property type="match status" value="1"/>
</dbReference>
<dbReference type="Gene3D" id="3.10.100.10">
    <property type="entry name" value="Mannose-Binding Protein A, subunit A"/>
    <property type="match status" value="1"/>
</dbReference>
<dbReference type="InterPro" id="IPR016187">
    <property type="entry name" value="CTDL_fold"/>
</dbReference>
<dbReference type="Gene3D" id="2.10.60.10">
    <property type="entry name" value="CD59"/>
    <property type="match status" value="2"/>
</dbReference>
<evidence type="ECO:0000313" key="4">
    <source>
        <dbReference type="EnsemblMetazoa" id="G19070.2:cds"/>
    </source>
</evidence>
<keyword evidence="2" id="KW-0732">Signal</keyword>
<dbReference type="PROSITE" id="PS51670">
    <property type="entry name" value="SHKT"/>
    <property type="match status" value="1"/>
</dbReference>
<dbReference type="InterPro" id="IPR045860">
    <property type="entry name" value="Snake_toxin-like_sf"/>
</dbReference>
<name>A0A8W8JFX8_MAGGI</name>
<keyword evidence="5" id="KW-1185">Reference proteome</keyword>
<evidence type="ECO:0000256" key="1">
    <source>
        <dbReference type="PROSITE-ProRule" id="PRU01005"/>
    </source>
</evidence>
<proteinExistence type="predicted"/>
<dbReference type="Proteomes" id="UP000005408">
    <property type="component" value="Unassembled WGS sequence"/>
</dbReference>
<dbReference type="AlphaFoldDB" id="A0A8W8JFX8"/>
<organism evidence="4 5">
    <name type="scientific">Magallana gigas</name>
    <name type="common">Pacific oyster</name>
    <name type="synonym">Crassostrea gigas</name>
    <dbReference type="NCBI Taxonomy" id="29159"/>
    <lineage>
        <taxon>Eukaryota</taxon>
        <taxon>Metazoa</taxon>
        <taxon>Spiralia</taxon>
        <taxon>Lophotrochozoa</taxon>
        <taxon>Mollusca</taxon>
        <taxon>Bivalvia</taxon>
        <taxon>Autobranchia</taxon>
        <taxon>Pteriomorphia</taxon>
        <taxon>Ostreida</taxon>
        <taxon>Ostreoidea</taxon>
        <taxon>Ostreidae</taxon>
        <taxon>Magallana</taxon>
    </lineage>
</organism>
<evidence type="ECO:0000313" key="5">
    <source>
        <dbReference type="Proteomes" id="UP000005408"/>
    </source>
</evidence>
<dbReference type="InterPro" id="IPR016186">
    <property type="entry name" value="C-type_lectin-like/link_sf"/>
</dbReference>
<dbReference type="EnsemblMetazoa" id="G19070.2">
    <property type="protein sequence ID" value="G19070.2:cds"/>
    <property type="gene ID" value="G19070"/>
</dbReference>
<dbReference type="CDD" id="cd00037">
    <property type="entry name" value="CLECT"/>
    <property type="match status" value="1"/>
</dbReference>
<dbReference type="InterPro" id="IPR003582">
    <property type="entry name" value="ShKT_dom"/>
</dbReference>
<accession>A0A8W8JFX8</accession>
<evidence type="ECO:0000256" key="2">
    <source>
        <dbReference type="SAM" id="SignalP"/>
    </source>
</evidence>
<feature type="chain" id="PRO_5036505388" description="ShKT domain-containing protein" evidence="2">
    <location>
        <begin position="20"/>
        <end position="440"/>
    </location>
</feature>
<dbReference type="SUPFAM" id="SSF57302">
    <property type="entry name" value="Snake toxin-like"/>
    <property type="match status" value="1"/>
</dbReference>
<sequence length="440" mass="48844">MTAKWIPILVLYVSQHILACDDVSTSACQKFAAQNPAMCHDGSCYATLCPRTCHKCASLKCFSCGTVARPEMCNTTIECPSKDFECIIAKSFTHDFREEFALGCALRSVCDSHNNGMSCCSTDLCNNNQPTTARKLPIRRENKDKAVRQTATSCSDIHEDGCRDLLSTDPNICDTTCAKTLCPVTCGGCKQCYDCEFVSDSSHCTSKRVCQPGEYCYRIEAVSANFEHGFRLGCATDILCSKLTSIALNVFGRKRSVAGDCCHGNLCNDHIKTVTTTTMMATTQPTTKRTTTRTTSKHHSSCPCAGTDHFQVNNECFFVSSSHGTRQQGKDYCISHCGQLAAFTDESQLETVRHRIYSSSHFHNHHFDHMFVDAVKHHKSHTHPTYIWESTGRTVPTIFLRHRNNTATYNDMCAVTSGVHSTHIQSESCSANRYALCQLR</sequence>
<comment type="caution">
    <text evidence="1">Lacks conserved residue(s) required for the propagation of feature annotation.</text>
</comment>
<feature type="domain" description="ShKT" evidence="3">
    <location>
        <begin position="20"/>
        <end position="56"/>
    </location>
</feature>